<evidence type="ECO:0000313" key="8">
    <source>
        <dbReference type="EMBL" id="EKD24735.1"/>
    </source>
</evidence>
<reference evidence="8" key="1">
    <citation type="journal article" date="2012" name="Science">
        <title>Fermentation, hydrogen, and sulfur metabolism in multiple uncultivated bacterial phyla.</title>
        <authorList>
            <person name="Wrighton K.C."/>
            <person name="Thomas B.C."/>
            <person name="Sharon I."/>
            <person name="Miller C.S."/>
            <person name="Castelle C.J."/>
            <person name="VerBerkmoes N.C."/>
            <person name="Wilkins M.J."/>
            <person name="Hettich R.L."/>
            <person name="Lipton M.S."/>
            <person name="Williams K.H."/>
            <person name="Long P.E."/>
            <person name="Banfield J.F."/>
        </authorList>
    </citation>
    <scope>NUCLEOTIDE SEQUENCE [LARGE SCALE GENOMIC DNA]</scope>
</reference>
<dbReference type="InterPro" id="IPR020574">
    <property type="entry name" value="Ribosomal_uS9_CS"/>
</dbReference>
<dbReference type="PANTHER" id="PTHR21569">
    <property type="entry name" value="RIBOSOMAL PROTEIN S9"/>
    <property type="match status" value="1"/>
</dbReference>
<proteinExistence type="inferred from homology"/>
<evidence type="ECO:0000256" key="2">
    <source>
        <dbReference type="ARBA" id="ARBA00022980"/>
    </source>
</evidence>
<keyword evidence="2 5" id="KW-0689">Ribosomal protein</keyword>
<dbReference type="GO" id="GO:0022627">
    <property type="term" value="C:cytosolic small ribosomal subunit"/>
    <property type="evidence" value="ECO:0007669"/>
    <property type="project" value="TreeGrafter"/>
</dbReference>
<dbReference type="HAMAP" id="MF_00532_B">
    <property type="entry name" value="Ribosomal_uS9_B"/>
    <property type="match status" value="1"/>
</dbReference>
<sequence length="140" mass="15461">MANKEYTYAIGRRKETTAVVKLFGQGTGSFMIKSSNGSKKLLADYFGGNLYLLENALSPLQTLGADYLKKFDAEIVITGGGISGQADAIKLGIARALIEWNAELRLTLKPYGLLKRDPRIKERKKPGLKKARKGPTWSKR</sequence>
<dbReference type="GO" id="GO:0003723">
    <property type="term" value="F:RNA binding"/>
    <property type="evidence" value="ECO:0007669"/>
    <property type="project" value="TreeGrafter"/>
</dbReference>
<dbReference type="Pfam" id="PF00380">
    <property type="entry name" value="Ribosomal_S9"/>
    <property type="match status" value="1"/>
</dbReference>
<dbReference type="PROSITE" id="PS00360">
    <property type="entry name" value="RIBOSOMAL_S9"/>
    <property type="match status" value="1"/>
</dbReference>
<dbReference type="InterPro" id="IPR014721">
    <property type="entry name" value="Ribsml_uS5_D2-typ_fold_subgr"/>
</dbReference>
<dbReference type="EMBL" id="AMFJ01036174">
    <property type="protein sequence ID" value="EKD24735.1"/>
    <property type="molecule type" value="Genomic_DNA"/>
</dbReference>
<evidence type="ECO:0000256" key="7">
    <source>
        <dbReference type="SAM" id="MobiDB-lite"/>
    </source>
</evidence>
<protein>
    <recommendedName>
        <fullName evidence="4 5">Small ribosomal subunit protein uS9</fullName>
    </recommendedName>
</protein>
<dbReference type="AlphaFoldDB" id="K1X3U3"/>
<dbReference type="Gene3D" id="3.30.230.10">
    <property type="match status" value="1"/>
</dbReference>
<feature type="region of interest" description="Disordered" evidence="7">
    <location>
        <begin position="120"/>
        <end position="140"/>
    </location>
</feature>
<evidence type="ECO:0000256" key="5">
    <source>
        <dbReference type="HAMAP-Rule" id="MF_00532"/>
    </source>
</evidence>
<dbReference type="GO" id="GO:0003735">
    <property type="term" value="F:structural constituent of ribosome"/>
    <property type="evidence" value="ECO:0007669"/>
    <property type="project" value="InterPro"/>
</dbReference>
<dbReference type="PANTHER" id="PTHR21569:SF1">
    <property type="entry name" value="SMALL RIBOSOMAL SUBUNIT PROTEIN US9M"/>
    <property type="match status" value="1"/>
</dbReference>
<evidence type="ECO:0000256" key="3">
    <source>
        <dbReference type="ARBA" id="ARBA00023274"/>
    </source>
</evidence>
<dbReference type="SUPFAM" id="SSF54211">
    <property type="entry name" value="Ribosomal protein S5 domain 2-like"/>
    <property type="match status" value="1"/>
</dbReference>
<accession>K1X3U3</accession>
<name>K1X3U3_9BACT</name>
<dbReference type="InterPro" id="IPR023035">
    <property type="entry name" value="Ribosomal_uS9_bac/plastid"/>
</dbReference>
<evidence type="ECO:0000256" key="1">
    <source>
        <dbReference type="ARBA" id="ARBA00005251"/>
    </source>
</evidence>
<gene>
    <name evidence="5 8" type="primary">rpsI</name>
    <name evidence="8" type="ORF">ACD_80C00167G0033</name>
</gene>
<comment type="caution">
    <text evidence="8">The sequence shown here is derived from an EMBL/GenBank/DDBJ whole genome shotgun (WGS) entry which is preliminary data.</text>
</comment>
<feature type="compositionally biased region" description="Basic residues" evidence="7">
    <location>
        <begin position="121"/>
        <end position="140"/>
    </location>
</feature>
<dbReference type="NCBIfam" id="NF001099">
    <property type="entry name" value="PRK00132.1"/>
    <property type="match status" value="1"/>
</dbReference>
<evidence type="ECO:0000256" key="6">
    <source>
        <dbReference type="RuleBase" id="RU003815"/>
    </source>
</evidence>
<evidence type="ECO:0000256" key="4">
    <source>
        <dbReference type="ARBA" id="ARBA00035259"/>
    </source>
</evidence>
<dbReference type="GO" id="GO:0006412">
    <property type="term" value="P:translation"/>
    <property type="evidence" value="ECO:0007669"/>
    <property type="project" value="UniProtKB-UniRule"/>
</dbReference>
<keyword evidence="3 5" id="KW-0687">Ribonucleoprotein</keyword>
<organism evidence="8">
    <name type="scientific">uncultured bacterium</name>
    <name type="common">gcode 4</name>
    <dbReference type="NCBI Taxonomy" id="1234023"/>
    <lineage>
        <taxon>Bacteria</taxon>
        <taxon>environmental samples</taxon>
    </lineage>
</organism>
<dbReference type="InterPro" id="IPR000754">
    <property type="entry name" value="Ribosomal_uS9"/>
</dbReference>
<dbReference type="InterPro" id="IPR020568">
    <property type="entry name" value="Ribosomal_Su5_D2-typ_SF"/>
</dbReference>
<comment type="similarity">
    <text evidence="1 5 6">Belongs to the universal ribosomal protein uS9 family.</text>
</comment>